<feature type="compositionally biased region" description="Low complexity" evidence="2">
    <location>
        <begin position="30"/>
        <end position="40"/>
    </location>
</feature>
<dbReference type="PROSITE" id="PS51257">
    <property type="entry name" value="PROKAR_LIPOPROTEIN"/>
    <property type="match status" value="1"/>
</dbReference>
<sequence>MKKNVIFSGVAILAALSLAACGGGKKAEEAQTTAAGTEQGSGKATEQAGEKAESKTAETDEKSSFRTVDEIKESGVIRIGVFTDKAPFGYVDEKGVNQGYDVYYAHRIADDLGVKVEFTSLDPASRVEYVSTGKVDITLANFTVTKERAEKVDFALPYMKVALGIVSPDNAVIKSVDELKGKTLIIAKGTTAETYFEANHPEVKLQKYDAYADAYNALLDGRGDAFSTDNTEVIAWAKSNPGFTVGVETLGDYDTIAAAVAKGNESLLNFLNEEIETLGKEQFFHKDYQETLEPVFGSDTDPDSIVVEGGKLS</sequence>
<dbReference type="SUPFAM" id="SSF53850">
    <property type="entry name" value="Periplasmic binding protein-like II"/>
    <property type="match status" value="1"/>
</dbReference>
<dbReference type="PANTHER" id="PTHR35936:SF17">
    <property type="entry name" value="ARGININE-BINDING EXTRACELLULAR PROTEIN ARTP"/>
    <property type="match status" value="1"/>
</dbReference>
<evidence type="ECO:0000256" key="3">
    <source>
        <dbReference type="SAM" id="SignalP"/>
    </source>
</evidence>
<name>A0A7W9SG00_9FIRM</name>
<evidence type="ECO:0000256" key="2">
    <source>
        <dbReference type="SAM" id="MobiDB-lite"/>
    </source>
</evidence>
<dbReference type="AlphaFoldDB" id="A0A7W9SG00"/>
<comment type="caution">
    <text evidence="5">The sequence shown here is derived from an EMBL/GenBank/DDBJ whole genome shotgun (WGS) entry which is preliminary data.</text>
</comment>
<evidence type="ECO:0000259" key="4">
    <source>
        <dbReference type="SMART" id="SM00062"/>
    </source>
</evidence>
<dbReference type="InterPro" id="IPR001638">
    <property type="entry name" value="Solute-binding_3/MltF_N"/>
</dbReference>
<accession>A0A7W9SG00</accession>
<dbReference type="CDD" id="cd13694">
    <property type="entry name" value="PBP2_Cysteine"/>
    <property type="match status" value="1"/>
</dbReference>
<proteinExistence type="predicted"/>
<evidence type="ECO:0000313" key="5">
    <source>
        <dbReference type="EMBL" id="MBB6040660.1"/>
    </source>
</evidence>
<dbReference type="Gene3D" id="3.40.190.10">
    <property type="entry name" value="Periplasmic binding protein-like II"/>
    <property type="match status" value="2"/>
</dbReference>
<evidence type="ECO:0000313" key="6">
    <source>
        <dbReference type="Proteomes" id="UP000522163"/>
    </source>
</evidence>
<feature type="region of interest" description="Disordered" evidence="2">
    <location>
        <begin position="27"/>
        <end position="65"/>
    </location>
</feature>
<dbReference type="PANTHER" id="PTHR35936">
    <property type="entry name" value="MEMBRANE-BOUND LYTIC MUREIN TRANSGLYCOSYLASE F"/>
    <property type="match status" value="1"/>
</dbReference>
<organism evidence="5 6">
    <name type="scientific">Oribacterium sinus</name>
    <dbReference type="NCBI Taxonomy" id="237576"/>
    <lineage>
        <taxon>Bacteria</taxon>
        <taxon>Bacillati</taxon>
        <taxon>Bacillota</taxon>
        <taxon>Clostridia</taxon>
        <taxon>Lachnospirales</taxon>
        <taxon>Lachnospiraceae</taxon>
        <taxon>Oribacterium</taxon>
    </lineage>
</organism>
<feature type="signal peptide" evidence="3">
    <location>
        <begin position="1"/>
        <end position="19"/>
    </location>
</feature>
<dbReference type="EMBL" id="JACHHH010000002">
    <property type="protein sequence ID" value="MBB6040660.1"/>
    <property type="molecule type" value="Genomic_DNA"/>
</dbReference>
<gene>
    <name evidence="5" type="ORF">HNQ46_000623</name>
</gene>
<feature type="chain" id="PRO_5039334063" evidence="3">
    <location>
        <begin position="20"/>
        <end position="313"/>
    </location>
</feature>
<dbReference type="RefSeq" id="WP_183682839.1">
    <property type="nucleotide sequence ID" value="NZ_CAUVGH010000019.1"/>
</dbReference>
<evidence type="ECO:0000256" key="1">
    <source>
        <dbReference type="ARBA" id="ARBA00022729"/>
    </source>
</evidence>
<dbReference type="Pfam" id="PF00497">
    <property type="entry name" value="SBP_bac_3"/>
    <property type="match status" value="1"/>
</dbReference>
<dbReference type="SMART" id="SM00062">
    <property type="entry name" value="PBPb"/>
    <property type="match status" value="1"/>
</dbReference>
<dbReference type="Proteomes" id="UP000522163">
    <property type="component" value="Unassembled WGS sequence"/>
</dbReference>
<protein>
    <submittedName>
        <fullName evidence="5">Polar amino acid transport system substrate-binding protein</fullName>
    </submittedName>
</protein>
<reference evidence="5 6" key="1">
    <citation type="submission" date="2020-08" db="EMBL/GenBank/DDBJ databases">
        <title>Genomic Encyclopedia of Type Strains, Phase IV (KMG-IV): sequencing the most valuable type-strain genomes for metagenomic binning, comparative biology and taxonomic classification.</title>
        <authorList>
            <person name="Goeker M."/>
        </authorList>
    </citation>
    <scope>NUCLEOTIDE SEQUENCE [LARGE SCALE GENOMIC DNA]</scope>
    <source>
        <strain evidence="5 6">DSM 17245</strain>
    </source>
</reference>
<feature type="compositionally biased region" description="Basic and acidic residues" evidence="2">
    <location>
        <begin position="48"/>
        <end position="65"/>
    </location>
</feature>
<dbReference type="GeneID" id="85014181"/>
<keyword evidence="1 3" id="KW-0732">Signal</keyword>
<feature type="domain" description="Solute-binding protein family 3/N-terminal" evidence="4">
    <location>
        <begin position="76"/>
        <end position="295"/>
    </location>
</feature>